<protein>
    <submittedName>
        <fullName evidence="1">(northern house mosquito) hypothetical protein</fullName>
    </submittedName>
</protein>
<dbReference type="EMBL" id="HBUE01231345">
    <property type="protein sequence ID" value="CAG6545098.1"/>
    <property type="molecule type" value="Transcribed_RNA"/>
</dbReference>
<evidence type="ECO:0000313" key="1">
    <source>
        <dbReference type="EMBL" id="CAG6545098.1"/>
    </source>
</evidence>
<accession>A0A8D8I1C8</accession>
<organism evidence="1">
    <name type="scientific">Culex pipiens</name>
    <name type="common">House mosquito</name>
    <dbReference type="NCBI Taxonomy" id="7175"/>
    <lineage>
        <taxon>Eukaryota</taxon>
        <taxon>Metazoa</taxon>
        <taxon>Ecdysozoa</taxon>
        <taxon>Arthropoda</taxon>
        <taxon>Hexapoda</taxon>
        <taxon>Insecta</taxon>
        <taxon>Pterygota</taxon>
        <taxon>Neoptera</taxon>
        <taxon>Endopterygota</taxon>
        <taxon>Diptera</taxon>
        <taxon>Nematocera</taxon>
        <taxon>Culicoidea</taxon>
        <taxon>Culicidae</taxon>
        <taxon>Culicinae</taxon>
        <taxon>Culicini</taxon>
        <taxon>Culex</taxon>
        <taxon>Culex</taxon>
    </lineage>
</organism>
<reference evidence="1" key="1">
    <citation type="submission" date="2021-05" db="EMBL/GenBank/DDBJ databases">
        <authorList>
            <person name="Alioto T."/>
            <person name="Alioto T."/>
            <person name="Gomez Garrido J."/>
        </authorList>
    </citation>
    <scope>NUCLEOTIDE SEQUENCE</scope>
</reference>
<name>A0A8D8I1C8_CULPI</name>
<dbReference type="AlphaFoldDB" id="A0A8D8I1C8"/>
<sequence>MYTTLSYCRRNSTTGTSASRRKSTCCGTVAFCVPSRGAEWGCWWTLTAAGFSARTGAGLFFVEVACRVTTLGSVWRRLRPAWGRRRGIPSTRCELRRPAGTRRPRLPSR</sequence>
<proteinExistence type="predicted"/>
<dbReference type="EMBL" id="HBUE01338147">
    <property type="protein sequence ID" value="CAG6597237.1"/>
    <property type="molecule type" value="Transcribed_RNA"/>
</dbReference>